<dbReference type="PANTHER" id="PTHR31585:SF7">
    <property type="entry name" value="FOLATE-BIOPTERIN TRANSPORTER 4-RELATED"/>
    <property type="match status" value="1"/>
</dbReference>
<gene>
    <name evidence="8" type="primary">mtnN_1</name>
    <name evidence="8" type="ORF">g.73534</name>
</gene>
<dbReference type="Gene3D" id="1.20.1250.20">
    <property type="entry name" value="MFS general substrate transporter like domains"/>
    <property type="match status" value="1"/>
</dbReference>
<dbReference type="AlphaFoldDB" id="A0A1D1YWC3"/>
<feature type="transmembrane region" description="Helical" evidence="7">
    <location>
        <begin position="325"/>
        <end position="344"/>
    </location>
</feature>
<dbReference type="PANTHER" id="PTHR31585">
    <property type="entry name" value="FOLATE-BIOPTERIN TRANSPORTER 1, CHLOROPLASTIC"/>
    <property type="match status" value="1"/>
</dbReference>
<proteinExistence type="inferred from homology"/>
<dbReference type="InterPro" id="IPR039309">
    <property type="entry name" value="BT1"/>
</dbReference>
<dbReference type="Pfam" id="PF03092">
    <property type="entry name" value="BT1"/>
    <property type="match status" value="1"/>
</dbReference>
<accession>A0A1D1YWC3</accession>
<evidence type="ECO:0000256" key="3">
    <source>
        <dbReference type="ARBA" id="ARBA00022448"/>
    </source>
</evidence>
<dbReference type="InterPro" id="IPR004324">
    <property type="entry name" value="FBT"/>
</dbReference>
<feature type="transmembrane region" description="Helical" evidence="7">
    <location>
        <begin position="153"/>
        <end position="173"/>
    </location>
</feature>
<feature type="transmembrane region" description="Helical" evidence="7">
    <location>
        <begin position="356"/>
        <end position="374"/>
    </location>
</feature>
<dbReference type="NCBIfam" id="TIGR00788">
    <property type="entry name" value="fbt"/>
    <property type="match status" value="1"/>
</dbReference>
<sequence length="520" mass="57078">MVGWANHMRATFGASFLWLVSFVYFTQGFRSFVWAAVSYQLKDILKLSPSASQFVVSAAFFPWSIKPFYGILSDCIPIGGRKRVPYLVISTILSLFPWVVLGLISFLRNSHISLTILLTLQNFGSAMADVVIDAMIAEAVRSERAAFAGDLQSLSWSAMAFGGVCGSLLGGFTLSNIKIGTVFLLFSVLPTIQLLSCAWVDEVSLNSKSGRMLSNDTGLQGGDELAKVRKEGPQTILDKVTNESMPHKEAVLNGNRSLAVASNIGTIRGRKIHQKNGKRKTTSTKSVTIEEKNRSLSLGWFVSLKSAFYSLGNAFRQPIILRPMAWFFLSHISIPNLATIMFYYQTEVLHLDASFLGTARVIGWFGLMLGTFIYNRYLKRLRLRRMLMGAHIGLGILNFFDVALVARVNVRFGISDKLMVLCGSALSDAVNQFKMMPFLVLSGQLCPPGIEGTLFALFMSINNLGSTLGSFFGAALASMLNISSQNFDNLLVGIIVQLIATFIPILFLFLIPKEATGLSA</sequence>
<evidence type="ECO:0000313" key="8">
    <source>
        <dbReference type="EMBL" id="JAT58910.1"/>
    </source>
</evidence>
<dbReference type="InterPro" id="IPR036259">
    <property type="entry name" value="MFS_trans_sf"/>
</dbReference>
<protein>
    <submittedName>
        <fullName evidence="8">5'-methylthioadenosine/S-adenosylhomocysteine nucleosidase</fullName>
    </submittedName>
</protein>
<feature type="transmembrane region" description="Helical" evidence="7">
    <location>
        <begin position="51"/>
        <end position="72"/>
    </location>
</feature>
<evidence type="ECO:0000256" key="2">
    <source>
        <dbReference type="ARBA" id="ARBA00007015"/>
    </source>
</evidence>
<dbReference type="CDD" id="cd17484">
    <property type="entry name" value="MFS_FBT"/>
    <property type="match status" value="1"/>
</dbReference>
<keyword evidence="5 7" id="KW-1133">Transmembrane helix</keyword>
<dbReference type="EMBL" id="GDJX01009026">
    <property type="protein sequence ID" value="JAT58910.1"/>
    <property type="molecule type" value="Transcribed_RNA"/>
</dbReference>
<keyword evidence="3" id="KW-0813">Transport</keyword>
<evidence type="ECO:0000256" key="6">
    <source>
        <dbReference type="ARBA" id="ARBA00023136"/>
    </source>
</evidence>
<organism evidence="8">
    <name type="scientific">Anthurium amnicola</name>
    <dbReference type="NCBI Taxonomy" id="1678845"/>
    <lineage>
        <taxon>Eukaryota</taxon>
        <taxon>Viridiplantae</taxon>
        <taxon>Streptophyta</taxon>
        <taxon>Embryophyta</taxon>
        <taxon>Tracheophyta</taxon>
        <taxon>Spermatophyta</taxon>
        <taxon>Magnoliopsida</taxon>
        <taxon>Liliopsida</taxon>
        <taxon>Araceae</taxon>
        <taxon>Pothoideae</taxon>
        <taxon>Potheae</taxon>
        <taxon>Anthurium</taxon>
    </lineage>
</organism>
<name>A0A1D1YWC3_9ARAE</name>
<keyword evidence="4 7" id="KW-0812">Transmembrane</keyword>
<feature type="transmembrane region" description="Helical" evidence="7">
    <location>
        <begin position="490"/>
        <end position="511"/>
    </location>
</feature>
<keyword evidence="6 7" id="KW-0472">Membrane</keyword>
<dbReference type="SUPFAM" id="SSF103473">
    <property type="entry name" value="MFS general substrate transporter"/>
    <property type="match status" value="1"/>
</dbReference>
<comment type="subcellular location">
    <subcellularLocation>
        <location evidence="1">Membrane</location>
        <topology evidence="1">Multi-pass membrane protein</topology>
    </subcellularLocation>
</comment>
<evidence type="ECO:0000256" key="4">
    <source>
        <dbReference type="ARBA" id="ARBA00022692"/>
    </source>
</evidence>
<feature type="transmembrane region" description="Helical" evidence="7">
    <location>
        <begin position="84"/>
        <end position="106"/>
    </location>
</feature>
<evidence type="ECO:0000256" key="7">
    <source>
        <dbReference type="SAM" id="Phobius"/>
    </source>
</evidence>
<evidence type="ECO:0000256" key="5">
    <source>
        <dbReference type="ARBA" id="ARBA00022989"/>
    </source>
</evidence>
<reference evidence="8" key="1">
    <citation type="submission" date="2015-07" db="EMBL/GenBank/DDBJ databases">
        <title>Transcriptome Assembly of Anthurium amnicola.</title>
        <authorList>
            <person name="Suzuki J."/>
        </authorList>
    </citation>
    <scope>NUCLEOTIDE SEQUENCE</scope>
</reference>
<dbReference type="GO" id="GO:0016020">
    <property type="term" value="C:membrane"/>
    <property type="evidence" value="ECO:0007669"/>
    <property type="project" value="UniProtKB-SubCell"/>
</dbReference>
<feature type="transmembrane region" description="Helical" evidence="7">
    <location>
        <begin position="386"/>
        <end position="406"/>
    </location>
</feature>
<comment type="similarity">
    <text evidence="2">Belongs to the major facilitator superfamily. Folate-biopterin transporter (TC 2.A.71) family.</text>
</comment>
<evidence type="ECO:0000256" key="1">
    <source>
        <dbReference type="ARBA" id="ARBA00004141"/>
    </source>
</evidence>
<feature type="transmembrane region" description="Helical" evidence="7">
    <location>
        <begin position="453"/>
        <end position="478"/>
    </location>
</feature>